<dbReference type="InterPro" id="IPR043472">
    <property type="entry name" value="Macro_dom-like"/>
</dbReference>
<protein>
    <recommendedName>
        <fullName evidence="1">Macro domain-containing protein</fullName>
    </recommendedName>
</protein>
<reference evidence="2" key="1">
    <citation type="submission" date="2021-01" db="EMBL/GenBank/DDBJ databases">
        <authorList>
            <person name="Corre E."/>
            <person name="Pelletier E."/>
            <person name="Niang G."/>
            <person name="Scheremetjew M."/>
            <person name="Finn R."/>
            <person name="Kale V."/>
            <person name="Holt S."/>
            <person name="Cochrane G."/>
            <person name="Meng A."/>
            <person name="Brown T."/>
            <person name="Cohen L."/>
        </authorList>
    </citation>
    <scope>NUCLEOTIDE SEQUENCE</scope>
    <source>
        <strain evidence="2">CCMP281</strain>
    </source>
</reference>
<feature type="domain" description="Macro" evidence="1">
    <location>
        <begin position="19"/>
        <end position="234"/>
    </location>
</feature>
<proteinExistence type="predicted"/>
<evidence type="ECO:0000259" key="1">
    <source>
        <dbReference type="PROSITE" id="PS51154"/>
    </source>
</evidence>
<dbReference type="InterPro" id="IPR002589">
    <property type="entry name" value="Macro_dom"/>
</dbReference>
<evidence type="ECO:0000313" key="2">
    <source>
        <dbReference type="EMBL" id="CAE0121527.1"/>
    </source>
</evidence>
<dbReference type="AlphaFoldDB" id="A0A7S3B3J4"/>
<dbReference type="EMBL" id="HBHX01040072">
    <property type="protein sequence ID" value="CAE0121527.1"/>
    <property type="molecule type" value="Transcribed_RNA"/>
</dbReference>
<dbReference type="SUPFAM" id="SSF52949">
    <property type="entry name" value="Macro domain-like"/>
    <property type="match status" value="1"/>
</dbReference>
<sequence length="244" mass="25826">MIDSDLSRPTRSVSALFENVVLKPFGVLGTQLTLAHGVVQQAPPPMSSEAFIDPAGLHYIQAHGPAGAGGASGAIYSHIGISGDASFPQLVRDGVQAAGDACLHAYSVGGVEHYVIHTVGPDLRVGDPTWKQAVRVLSRAYYNVLSEFHRERAKRDASAPQLTTLRLLPISGGIFAGAYQDQIAPLTMAALANGYRMLGAAEQKQLLGEAIQLHLCIFLEKEMSAFEAALANMCGVLLHGKRGA</sequence>
<dbReference type="PROSITE" id="PS51154">
    <property type="entry name" value="MACRO"/>
    <property type="match status" value="1"/>
</dbReference>
<gene>
    <name evidence="2" type="ORF">HERI1096_LOCUS22228</name>
</gene>
<organism evidence="2">
    <name type="scientific">Haptolina ericina</name>
    <dbReference type="NCBI Taxonomy" id="156174"/>
    <lineage>
        <taxon>Eukaryota</taxon>
        <taxon>Haptista</taxon>
        <taxon>Haptophyta</taxon>
        <taxon>Prymnesiophyceae</taxon>
        <taxon>Prymnesiales</taxon>
        <taxon>Prymnesiaceae</taxon>
        <taxon>Haptolina</taxon>
    </lineage>
</organism>
<name>A0A7S3B3J4_9EUKA</name>
<accession>A0A7S3B3J4</accession>
<dbReference type="Gene3D" id="3.40.220.10">
    <property type="entry name" value="Leucine Aminopeptidase, subunit E, domain 1"/>
    <property type="match status" value="1"/>
</dbReference>